<feature type="compositionally biased region" description="Low complexity" evidence="1">
    <location>
        <begin position="423"/>
        <end position="433"/>
    </location>
</feature>
<proteinExistence type="predicted"/>
<gene>
    <name evidence="2" type="ORF">Cvel_26613</name>
</gene>
<organism evidence="2">
    <name type="scientific">Chromera velia CCMP2878</name>
    <dbReference type="NCBI Taxonomy" id="1169474"/>
    <lineage>
        <taxon>Eukaryota</taxon>
        <taxon>Sar</taxon>
        <taxon>Alveolata</taxon>
        <taxon>Colpodellida</taxon>
        <taxon>Chromeraceae</taxon>
        <taxon>Chromera</taxon>
    </lineage>
</organism>
<dbReference type="SUPFAM" id="SSF52047">
    <property type="entry name" value="RNI-like"/>
    <property type="match status" value="1"/>
</dbReference>
<dbReference type="AlphaFoldDB" id="A0A0G4HEH4"/>
<dbReference type="EMBL" id="CDMZ01002411">
    <property type="protein sequence ID" value="CEM42244.1"/>
    <property type="molecule type" value="Genomic_DNA"/>
</dbReference>
<feature type="region of interest" description="Disordered" evidence="1">
    <location>
        <begin position="894"/>
        <end position="918"/>
    </location>
</feature>
<dbReference type="Gene3D" id="3.80.10.10">
    <property type="entry name" value="Ribonuclease Inhibitor"/>
    <property type="match status" value="1"/>
</dbReference>
<sequence>MSRQPAVRGSKRQPMGGGGGSGDSYYASHRSRETEASGGRGDSASLASQQSWESYLKYEVMSEREHEFDGSSKVYKVTLSVSGKRFTDDSLMRLVDWMEDMVAQRKSTTEKFLMHVHIDDNRLTSVGFGRLMGWIKSVSKKLILKHLRAYKNEICDQGVMALGDLIMKQNSPVEEIHLSHNRVTPKGARALWDAILTSRDEDGHSVYPKRVNGQNSYRTVPVWLRMEYNSIPDPRSLVESVPNWKSVFCFAERNHARQAGHNCAPFRCNRKSNDAVIHLFSFNQQDRQYGAREVGANVATGASTAAADAGAGRAAAALAGGGGGNEIGTAGQITRAPGGQPAQTTSLWAPVAASGPQIGARVVETQQAKGAAAGGGGGGAPAAATGAGGKQVGNAVSGSTTWDFRTGGRPPNQAATQHQQQNGASGSRSGVSPSPSPAPVLVDAEVEGQGEEDDLDRRVQKGFNGFDLRRFAEKLQQAKEERLRKKKRGGPTGHIGQAPVFPFYVFLDQSALNDMRELRKGKRLQPLSFPGLLALDAEGLVFKAHQEEDDTNRVTFVIMAHDKQEMIERAAKSQMKPKVEELFGAHGLIGELEKNNLIEHNEANTKVLFLTDEECQMAKGSRFNLSTSVVRSVDYAFAWAGESGMMMPQDCDRQFHCLFLSSNRLVPQFIQYVRNKRAQEALASRGGEGDESQFLKAAELDVFNSKVSALYPDLEAACASPQDADAVPLEEGEDGPRHCPLTDPLRATAKKMKNLGGGGGALGEYEWLMQKKEDECDCLDARVMSHILYVLEKAAEMQHGHFVEEDTGMYSGSKTLTGTATAGAVVGQGVQMHSVVSKADISTRFPSVTVTESLQAPPVVAKGELQHGDRHFVYNTGAGGASGRTAAEALLQNEPSGSAHPSGVPRPDINGVAPGAGGDKADAHALKIELFHATNLVREMMARLEIESGDFAGLDLRNRAYSAVEKWRQLL</sequence>
<dbReference type="VEuPathDB" id="CryptoDB:Cvel_26613"/>
<reference evidence="2" key="1">
    <citation type="submission" date="2014-11" db="EMBL/GenBank/DDBJ databases">
        <authorList>
            <person name="Otto D Thomas"/>
            <person name="Naeem Raeece"/>
        </authorList>
    </citation>
    <scope>NUCLEOTIDE SEQUENCE</scope>
</reference>
<feature type="region of interest" description="Disordered" evidence="1">
    <location>
        <begin position="1"/>
        <end position="45"/>
    </location>
</feature>
<name>A0A0G4HEH4_9ALVE</name>
<feature type="region of interest" description="Disordered" evidence="1">
    <location>
        <begin position="370"/>
        <end position="440"/>
    </location>
</feature>
<evidence type="ECO:0000313" key="2">
    <source>
        <dbReference type="EMBL" id="CEM42244.1"/>
    </source>
</evidence>
<feature type="compositionally biased region" description="Gly residues" evidence="1">
    <location>
        <begin position="372"/>
        <end position="391"/>
    </location>
</feature>
<feature type="compositionally biased region" description="Polar residues" evidence="1">
    <location>
        <begin position="413"/>
        <end position="422"/>
    </location>
</feature>
<evidence type="ECO:0000256" key="1">
    <source>
        <dbReference type="SAM" id="MobiDB-lite"/>
    </source>
</evidence>
<dbReference type="InterPro" id="IPR032675">
    <property type="entry name" value="LRR_dom_sf"/>
</dbReference>
<accession>A0A0G4HEH4</accession>
<feature type="compositionally biased region" description="Polar residues" evidence="1">
    <location>
        <begin position="394"/>
        <end position="403"/>
    </location>
</feature>
<protein>
    <submittedName>
        <fullName evidence="2">Uncharacterized protein</fullName>
    </submittedName>
</protein>